<name>A0A0E9R7Z7_ANGAN</name>
<sequence>MLPRQLYLAVFSLFFPCSPKPADIPKH</sequence>
<reference evidence="1" key="2">
    <citation type="journal article" date="2015" name="Fish Shellfish Immunol.">
        <title>Early steps in the European eel (Anguilla anguilla)-Vibrio vulnificus interaction in the gills: Role of the RtxA13 toxin.</title>
        <authorList>
            <person name="Callol A."/>
            <person name="Pajuelo D."/>
            <person name="Ebbesson L."/>
            <person name="Teles M."/>
            <person name="MacKenzie S."/>
            <person name="Amaro C."/>
        </authorList>
    </citation>
    <scope>NUCLEOTIDE SEQUENCE</scope>
</reference>
<evidence type="ECO:0000313" key="1">
    <source>
        <dbReference type="EMBL" id="JAH25256.1"/>
    </source>
</evidence>
<accession>A0A0E9R7Z7</accession>
<protein>
    <submittedName>
        <fullName evidence="1">Uncharacterized protein</fullName>
    </submittedName>
</protein>
<reference evidence="1" key="1">
    <citation type="submission" date="2014-11" db="EMBL/GenBank/DDBJ databases">
        <authorList>
            <person name="Amaro Gonzalez C."/>
        </authorList>
    </citation>
    <scope>NUCLEOTIDE SEQUENCE</scope>
</reference>
<organism evidence="1">
    <name type="scientific">Anguilla anguilla</name>
    <name type="common">European freshwater eel</name>
    <name type="synonym">Muraena anguilla</name>
    <dbReference type="NCBI Taxonomy" id="7936"/>
    <lineage>
        <taxon>Eukaryota</taxon>
        <taxon>Metazoa</taxon>
        <taxon>Chordata</taxon>
        <taxon>Craniata</taxon>
        <taxon>Vertebrata</taxon>
        <taxon>Euteleostomi</taxon>
        <taxon>Actinopterygii</taxon>
        <taxon>Neopterygii</taxon>
        <taxon>Teleostei</taxon>
        <taxon>Anguilliformes</taxon>
        <taxon>Anguillidae</taxon>
        <taxon>Anguilla</taxon>
    </lineage>
</organism>
<proteinExistence type="predicted"/>
<dbReference type="EMBL" id="GBXM01083321">
    <property type="protein sequence ID" value="JAH25256.1"/>
    <property type="molecule type" value="Transcribed_RNA"/>
</dbReference>
<dbReference type="AlphaFoldDB" id="A0A0E9R7Z7"/>